<dbReference type="Gene3D" id="3.90.180.10">
    <property type="entry name" value="Medium-chain alcohol dehydrogenases, catalytic domain"/>
    <property type="match status" value="1"/>
</dbReference>
<proteinExistence type="predicted"/>
<dbReference type="PANTHER" id="PTHR43677:SF4">
    <property type="entry name" value="QUINONE OXIDOREDUCTASE-LIKE PROTEIN 2"/>
    <property type="match status" value="1"/>
</dbReference>
<sequence length="162" mass="16368">MTTTAVPTTMAAWQSDAPGVSGLARTTLPVPHPRPNELLVRVDAAALNFSDLLMLDDAYQVRPVRPFVPGQEIAGTVMAAGAEAGLAVGTPVAGKVVWGGFAEYALMRADMAIPMPKGTDPATAAALPISYTTAMVALTEATVVAPGETVLVLAAAGGVGLA</sequence>
<dbReference type="Gene3D" id="3.40.50.720">
    <property type="entry name" value="NAD(P)-binding Rossmann-like Domain"/>
    <property type="match status" value="1"/>
</dbReference>
<dbReference type="Proteomes" id="UP000249130">
    <property type="component" value="Unassembled WGS sequence"/>
</dbReference>
<dbReference type="SUPFAM" id="SSF50129">
    <property type="entry name" value="GroES-like"/>
    <property type="match status" value="1"/>
</dbReference>
<dbReference type="InterPro" id="IPR013154">
    <property type="entry name" value="ADH-like_N"/>
</dbReference>
<accession>A0A327KZP7</accession>
<dbReference type="RefSeq" id="WP_170149694.1">
    <property type="nucleotide sequence ID" value="NZ_NPEX01000133.1"/>
</dbReference>
<evidence type="ECO:0000313" key="3">
    <source>
        <dbReference type="Proteomes" id="UP000249130"/>
    </source>
</evidence>
<gene>
    <name evidence="2" type="ORF">CH341_18215</name>
</gene>
<dbReference type="InterPro" id="IPR051397">
    <property type="entry name" value="Zn-ADH-like_protein"/>
</dbReference>
<reference evidence="2 3" key="1">
    <citation type="submission" date="2017-07" db="EMBL/GenBank/DDBJ databases">
        <title>Draft Genome Sequences of Select Purple Nonsulfur Bacteria.</title>
        <authorList>
            <person name="Lasarre B."/>
            <person name="Mckinlay J.B."/>
        </authorList>
    </citation>
    <scope>NUCLEOTIDE SEQUENCE [LARGE SCALE GENOMIC DNA]</scope>
    <source>
        <strain evidence="2 3">DSM 5909</strain>
    </source>
</reference>
<dbReference type="EMBL" id="NPEX01000133">
    <property type="protein sequence ID" value="RAI42702.1"/>
    <property type="molecule type" value="Genomic_DNA"/>
</dbReference>
<dbReference type="Pfam" id="PF08240">
    <property type="entry name" value="ADH_N"/>
    <property type="match status" value="1"/>
</dbReference>
<dbReference type="InterPro" id="IPR011032">
    <property type="entry name" value="GroES-like_sf"/>
</dbReference>
<feature type="non-terminal residue" evidence="2">
    <location>
        <position position="162"/>
    </location>
</feature>
<dbReference type="GO" id="GO:0016491">
    <property type="term" value="F:oxidoreductase activity"/>
    <property type="evidence" value="ECO:0007669"/>
    <property type="project" value="TreeGrafter"/>
</dbReference>
<feature type="domain" description="Alcohol dehydrogenase-like N-terminal" evidence="1">
    <location>
        <begin position="35"/>
        <end position="117"/>
    </location>
</feature>
<dbReference type="PANTHER" id="PTHR43677">
    <property type="entry name" value="SHORT-CHAIN DEHYDROGENASE/REDUCTASE"/>
    <property type="match status" value="1"/>
</dbReference>
<comment type="caution">
    <text evidence="2">The sequence shown here is derived from an EMBL/GenBank/DDBJ whole genome shotgun (WGS) entry which is preliminary data.</text>
</comment>
<dbReference type="AlphaFoldDB" id="A0A327KZP7"/>
<protein>
    <recommendedName>
        <fullName evidence="1">Alcohol dehydrogenase-like N-terminal domain-containing protein</fullName>
    </recommendedName>
</protein>
<evidence type="ECO:0000313" key="2">
    <source>
        <dbReference type="EMBL" id="RAI42702.1"/>
    </source>
</evidence>
<name>A0A327KZP7_9BRAD</name>
<evidence type="ECO:0000259" key="1">
    <source>
        <dbReference type="Pfam" id="PF08240"/>
    </source>
</evidence>
<organism evidence="2 3">
    <name type="scientific">Rhodoplanes roseus</name>
    <dbReference type="NCBI Taxonomy" id="29409"/>
    <lineage>
        <taxon>Bacteria</taxon>
        <taxon>Pseudomonadati</taxon>
        <taxon>Pseudomonadota</taxon>
        <taxon>Alphaproteobacteria</taxon>
        <taxon>Hyphomicrobiales</taxon>
        <taxon>Nitrobacteraceae</taxon>
        <taxon>Rhodoplanes</taxon>
    </lineage>
</organism>
<keyword evidence="3" id="KW-1185">Reference proteome</keyword>